<keyword evidence="2" id="KW-1185">Reference proteome</keyword>
<protein>
    <submittedName>
        <fullName evidence="1">SOS response-associated peptidase</fullName>
    </submittedName>
</protein>
<reference evidence="1" key="1">
    <citation type="submission" date="2021-05" db="EMBL/GenBank/DDBJ databases">
        <title>Draft genomes of bacteria isolated from model marine particles.</title>
        <authorList>
            <person name="Datta M.S."/>
            <person name="Schwartzman J.A."/>
            <person name="Enke T.N."/>
            <person name="Saavedra J."/>
            <person name="Cermak N."/>
            <person name="Cordero O.X."/>
        </authorList>
    </citation>
    <scope>NUCLEOTIDE SEQUENCE</scope>
    <source>
        <strain evidence="1">I2M19</strain>
    </source>
</reference>
<accession>A0ACC5UA98</accession>
<organism evidence="1 2">
    <name type="scientific">Pseudotamlana agarivorans</name>
    <dbReference type="NCBI Taxonomy" id="481183"/>
    <lineage>
        <taxon>Bacteria</taxon>
        <taxon>Pseudomonadati</taxon>
        <taxon>Bacteroidota</taxon>
        <taxon>Flavobacteriia</taxon>
        <taxon>Flavobacteriales</taxon>
        <taxon>Flavobacteriaceae</taxon>
        <taxon>Pseudotamlana</taxon>
    </lineage>
</organism>
<evidence type="ECO:0000313" key="2">
    <source>
        <dbReference type="Proteomes" id="UP001647509"/>
    </source>
</evidence>
<dbReference type="EMBL" id="JAHKPD010000018">
    <property type="protein sequence ID" value="MBU2951246.1"/>
    <property type="molecule type" value="Genomic_DNA"/>
</dbReference>
<proteinExistence type="predicted"/>
<name>A0ACC5UA98_9FLAO</name>
<evidence type="ECO:0000313" key="1">
    <source>
        <dbReference type="EMBL" id="MBU2951246.1"/>
    </source>
</evidence>
<sequence>MCFQTAQIQNTHQLERRYRKELSDNSLRSYFDKPQYHLNGFTHPNMLVIPQQKPNVLAPGVWGIVPKHKSKEEMTPYFKESLKYGSGLNARSEKVFTHFIYKDAIMENRCIIPVSGFYEPHDYHGKKYPYYFKQKSNSSLALAGLYTVIGSYITFAILTRAASPFFAKIHNKKKRQPLILNEVHTQEWLNNNSSEKDINDILNYTFPENQLETYPVSKNLYNPKVDSNTPDIINKVFYPELDVKNNTNHLLF</sequence>
<comment type="caution">
    <text evidence="1">The sequence shown here is derived from an EMBL/GenBank/DDBJ whole genome shotgun (WGS) entry which is preliminary data.</text>
</comment>
<dbReference type="Proteomes" id="UP001647509">
    <property type="component" value="Unassembled WGS sequence"/>
</dbReference>
<gene>
    <name evidence="1" type="ORF">KO493_11110</name>
</gene>